<evidence type="ECO:0000313" key="1">
    <source>
        <dbReference type="EMBL" id="OWW19249.1"/>
    </source>
</evidence>
<comment type="caution">
    <text evidence="1">The sequence shown here is derived from an EMBL/GenBank/DDBJ whole genome shotgun (WGS) entry which is preliminary data.</text>
</comment>
<keyword evidence="2" id="KW-1185">Reference proteome</keyword>
<name>A0A254T9C6_9BURK</name>
<protein>
    <submittedName>
        <fullName evidence="1">Uncharacterized protein</fullName>
    </submittedName>
</protein>
<reference evidence="1 2" key="1">
    <citation type="submission" date="2016-02" db="EMBL/GenBank/DDBJ databases">
        <authorList>
            <person name="Wen L."/>
            <person name="He K."/>
            <person name="Yang H."/>
        </authorList>
    </citation>
    <scope>NUCLEOTIDE SEQUENCE [LARGE SCALE GENOMIC DNA]</scope>
    <source>
        <strain evidence="1 2">TSA40</strain>
    </source>
</reference>
<gene>
    <name evidence="1" type="ORF">AYR66_06775</name>
</gene>
<sequence length="83" mass="9056">MSMLFPSAPRFSPAVTDVSPVREWVMPSVVPRRSYANGCVALPPGMPDSLEVSIVRSAEGTERTTAVIYGKRVFLIHYAFTPG</sequence>
<organism evidence="1 2">
    <name type="scientific">Noviherbaspirillum denitrificans</name>
    <dbReference type="NCBI Taxonomy" id="1968433"/>
    <lineage>
        <taxon>Bacteria</taxon>
        <taxon>Pseudomonadati</taxon>
        <taxon>Pseudomonadota</taxon>
        <taxon>Betaproteobacteria</taxon>
        <taxon>Burkholderiales</taxon>
        <taxon>Oxalobacteraceae</taxon>
        <taxon>Noviherbaspirillum</taxon>
    </lineage>
</organism>
<evidence type="ECO:0000313" key="2">
    <source>
        <dbReference type="Proteomes" id="UP000197535"/>
    </source>
</evidence>
<dbReference type="AlphaFoldDB" id="A0A254T9C6"/>
<dbReference type="Proteomes" id="UP000197535">
    <property type="component" value="Unassembled WGS sequence"/>
</dbReference>
<proteinExistence type="predicted"/>
<accession>A0A254T9C6</accession>
<dbReference type="EMBL" id="LSTO01000001">
    <property type="protein sequence ID" value="OWW19249.1"/>
    <property type="molecule type" value="Genomic_DNA"/>
</dbReference>